<keyword evidence="3" id="KW-1185">Reference proteome</keyword>
<dbReference type="EMBL" id="JADGJH010000023">
    <property type="protein sequence ID" value="KAJ3141959.1"/>
    <property type="molecule type" value="Genomic_DNA"/>
</dbReference>
<feature type="region of interest" description="Disordered" evidence="1">
    <location>
        <begin position="365"/>
        <end position="400"/>
    </location>
</feature>
<name>A0AAD5XMP7_9FUNG</name>
<gene>
    <name evidence="2" type="ORF">HK100_004747</name>
</gene>
<protein>
    <submittedName>
        <fullName evidence="2">Uncharacterized protein</fullName>
    </submittedName>
</protein>
<dbReference type="AlphaFoldDB" id="A0AAD5XMP7"/>
<organism evidence="2 3">
    <name type="scientific">Physocladia obscura</name>
    <dbReference type="NCBI Taxonomy" id="109957"/>
    <lineage>
        <taxon>Eukaryota</taxon>
        <taxon>Fungi</taxon>
        <taxon>Fungi incertae sedis</taxon>
        <taxon>Chytridiomycota</taxon>
        <taxon>Chytridiomycota incertae sedis</taxon>
        <taxon>Chytridiomycetes</taxon>
        <taxon>Chytridiales</taxon>
        <taxon>Chytriomycetaceae</taxon>
        <taxon>Physocladia</taxon>
    </lineage>
</organism>
<accession>A0AAD5XMP7</accession>
<comment type="caution">
    <text evidence="2">The sequence shown here is derived from an EMBL/GenBank/DDBJ whole genome shotgun (WGS) entry which is preliminary data.</text>
</comment>
<evidence type="ECO:0000313" key="3">
    <source>
        <dbReference type="Proteomes" id="UP001211907"/>
    </source>
</evidence>
<proteinExistence type="predicted"/>
<evidence type="ECO:0000256" key="1">
    <source>
        <dbReference type="SAM" id="MobiDB-lite"/>
    </source>
</evidence>
<dbReference type="Proteomes" id="UP001211907">
    <property type="component" value="Unassembled WGS sequence"/>
</dbReference>
<sequence length="751" mass="82819">MSFETNEFMERIPKALTDLKRNQLNLTDSSFAHIVDLKESLLHVQYKKVAKRTDFAFTDAIQIPRANLNITINAQPQLTLGAKIIQQTPFSESNLGFLSTTGTLNDPKTGHRHQTYLHSSGINGHTKGLSFFQRIKTNEPISTVMHQSCRVPESIKEQPDKLIESVQIAGDENSKPNKLARPKTAPAKKIENICDGSENSKRQLNVRPKSAAIHSRKTDQHSQHEIEGEHNLVKQLIDANNEAPQETYYLHRATTEPTAPVAPSIVKTQTVRSNLDLFTIEKVALRRLRFVVENNESEVEHLSIVDLVESGEVPSEIIASFFGPEYATPHDLRVLLLQSIDKTRRIRARIQRQHQDISVMQVPVTKSNQPKHDAVPPNQGLKASFHHTHPHHTSPATPIDSYSTYTTATFELTPLWSSTTPGGEKNMRTIEDSNSIKLENDVPVYNNGCNASANGTVLRELEARHETQALLILTHTTSDAAANVFVAEDLRKAGATVSESGRRRATVLSGCASGKPTVSAKSHVIGNSRDSIELTGSISSKDLLKKLCGRVNRSRGRLTPVPATCMPSRSLTPTAMVIATDATKAAVSSIGAVRKVTTPNEVLNILRQVEGEGTVLKGIVGEGWERFDCGGNDSTVLPRRRGKKKSAGRGLEEIVLQNMDLQGYNGTKHSESHSEANKSISSVKPGVHGKSSIRKHVRITLAEEPFEGEADDLLSNPLELILLPKHDISGALGEQHMLRIIERRRANYLHI</sequence>
<reference evidence="2" key="1">
    <citation type="submission" date="2020-05" db="EMBL/GenBank/DDBJ databases">
        <title>Phylogenomic resolution of chytrid fungi.</title>
        <authorList>
            <person name="Stajich J.E."/>
            <person name="Amses K."/>
            <person name="Simmons R."/>
            <person name="Seto K."/>
            <person name="Myers J."/>
            <person name="Bonds A."/>
            <person name="Quandt C.A."/>
            <person name="Barry K."/>
            <person name="Liu P."/>
            <person name="Grigoriev I."/>
            <person name="Longcore J.E."/>
            <person name="James T.Y."/>
        </authorList>
    </citation>
    <scope>NUCLEOTIDE SEQUENCE</scope>
    <source>
        <strain evidence="2">JEL0513</strain>
    </source>
</reference>
<feature type="region of interest" description="Disordered" evidence="1">
    <location>
        <begin position="666"/>
        <end position="688"/>
    </location>
</feature>
<evidence type="ECO:0000313" key="2">
    <source>
        <dbReference type="EMBL" id="KAJ3141959.1"/>
    </source>
</evidence>